<dbReference type="AlphaFoldDB" id="A0A4Q9LYW9"/>
<organism evidence="1 2">
    <name type="scientific">Hamiltosporidium tvaerminnensis</name>
    <dbReference type="NCBI Taxonomy" id="1176355"/>
    <lineage>
        <taxon>Eukaryota</taxon>
        <taxon>Fungi</taxon>
        <taxon>Fungi incertae sedis</taxon>
        <taxon>Microsporidia</taxon>
        <taxon>Dubosqiidae</taxon>
        <taxon>Hamiltosporidium</taxon>
    </lineage>
</organism>
<dbReference type="Proteomes" id="UP000292282">
    <property type="component" value="Unassembled WGS sequence"/>
</dbReference>
<name>A0A4Q9LYW9_9MICR</name>
<dbReference type="VEuPathDB" id="MicrosporidiaDB:CWI38_0260p0020"/>
<dbReference type="EMBL" id="PITK01000260">
    <property type="protein sequence ID" value="TBU17978.1"/>
    <property type="molecule type" value="Genomic_DNA"/>
</dbReference>
<protein>
    <submittedName>
        <fullName evidence="1">Uncharacterized protein</fullName>
    </submittedName>
</protein>
<evidence type="ECO:0000313" key="2">
    <source>
        <dbReference type="Proteomes" id="UP000292282"/>
    </source>
</evidence>
<evidence type="ECO:0000313" key="1">
    <source>
        <dbReference type="EMBL" id="TBU17978.1"/>
    </source>
</evidence>
<comment type="caution">
    <text evidence="1">The sequence shown here is derived from an EMBL/GenBank/DDBJ whole genome shotgun (WGS) entry which is preliminary data.</text>
</comment>
<sequence length="283" mass="31991">MPKIVSCKNRQEKGILIEYLTTGHNPAEYSKEERGAVFGFETALIKQIIQTEHAVAHIGEYIKECEACSRFDSLKTIQPVYINHITKKYDLFMMDCVDLRRDSDQNDQYSWILDLINKTAELVRDSLEFLFDNFGVLGAIHSNKTKGARPSGTCKSNHKKIASKKITKDVIYVYNRTMHSATNKSPFMLFFGQPGFNNPLSGSVIVQNEVSTMVPAIDIDPSIVLVEENAADTQWNLEIASDIHEEFTPTVTTTTIIIDDDLGCDKNICSDVAKLLKNYRERL</sequence>
<accession>A0A4Q9LYW9</accession>
<keyword evidence="2" id="KW-1185">Reference proteome</keyword>
<dbReference type="OrthoDB" id="2194511at2759"/>
<gene>
    <name evidence="1" type="ORF">CWI38_0260p0020</name>
</gene>
<proteinExistence type="predicted"/>
<reference evidence="1 2" key="1">
    <citation type="submission" date="2017-12" db="EMBL/GenBank/DDBJ databases">
        <authorList>
            <person name="Pombert J.-F."/>
            <person name="Haag K.L."/>
            <person name="Ebert D."/>
        </authorList>
    </citation>
    <scope>NUCLEOTIDE SEQUENCE [LARGE SCALE GENOMIC DNA]</scope>
    <source>
        <strain evidence="1">IL-G-3</strain>
    </source>
</reference>